<accession>A0ABX0RIJ6</accession>
<dbReference type="Proteomes" id="UP001515683">
    <property type="component" value="Unassembled WGS sequence"/>
</dbReference>
<protein>
    <submittedName>
        <fullName evidence="1">Adhesin</fullName>
    </submittedName>
</protein>
<comment type="caution">
    <text evidence="1">The sequence shown here is derived from an EMBL/GenBank/DDBJ whole genome shotgun (WGS) entry which is preliminary data.</text>
</comment>
<evidence type="ECO:0000313" key="1">
    <source>
        <dbReference type="EMBL" id="NIF23454.1"/>
    </source>
</evidence>
<reference evidence="1 2" key="1">
    <citation type="journal article" date="2019" name="bioRxiv">
        <title>Bacteria contribute to plant secondary compound degradation in a generalist herbivore system.</title>
        <authorList>
            <person name="Francoeur C.B."/>
            <person name="Khadempour L."/>
            <person name="Moreira-Soto R.D."/>
            <person name="Gotting K."/>
            <person name="Book A.J."/>
            <person name="Pinto-Tomas A.A."/>
            <person name="Keefover-Ring K."/>
            <person name="Currie C.R."/>
        </authorList>
    </citation>
    <scope>NUCLEOTIDE SEQUENCE [LARGE SCALE GENOMIC DNA]</scope>
    <source>
        <strain evidence="1">Acro-835</strain>
    </source>
</reference>
<proteinExistence type="predicted"/>
<gene>
    <name evidence="1" type="ORF">F3J40_17885</name>
</gene>
<keyword evidence="2" id="KW-1185">Reference proteome</keyword>
<sequence>MPSSELYAVNGIQTLKLVDGIGLVPRAFGSASYTDYFSSGRYHVTGTIGFPQTRGENTAGNSIVVPFTIDGKSRDWCLPPKNTTDHYTPYFYKAGSYAHASVNGDWAIVADGNQTAQDNIKIMPMYVSTTLDVQTDYRTILPTNVDLRISTLSCSVDTPTEINFGAVARNLTPHAELAQKNNELYVACSQDSTGPTIDANINVQFRPLSGLYNGEINKLALNEGGGYITGSIPGVTSEGHCGSAAAGVTFDNKPIKVGSIAKGELSIRLNHQIDWRLCSGGASLPSGKVTASTEMLVTYN</sequence>
<name>A0ABX0RIJ6_9GAMM</name>
<evidence type="ECO:0000313" key="2">
    <source>
        <dbReference type="Proteomes" id="UP001515683"/>
    </source>
</evidence>
<organism evidence="1 2">
    <name type="scientific">Candidatus Pantoea multigeneris</name>
    <dbReference type="NCBI Taxonomy" id="2608357"/>
    <lineage>
        <taxon>Bacteria</taxon>
        <taxon>Pseudomonadati</taxon>
        <taxon>Pseudomonadota</taxon>
        <taxon>Gammaproteobacteria</taxon>
        <taxon>Enterobacterales</taxon>
        <taxon>Erwiniaceae</taxon>
        <taxon>Pantoea</taxon>
    </lineage>
</organism>
<dbReference type="EMBL" id="VWXF01000008">
    <property type="protein sequence ID" value="NIF23454.1"/>
    <property type="molecule type" value="Genomic_DNA"/>
</dbReference>